<accession>A0ABY4IBA3</accession>
<protein>
    <submittedName>
        <fullName evidence="7">Hydroxyacid dehydrogenase</fullName>
    </submittedName>
</protein>
<dbReference type="Proteomes" id="UP000831467">
    <property type="component" value="Chromosome"/>
</dbReference>
<evidence type="ECO:0000313" key="8">
    <source>
        <dbReference type="Proteomes" id="UP000831467"/>
    </source>
</evidence>
<evidence type="ECO:0000259" key="5">
    <source>
        <dbReference type="Pfam" id="PF00389"/>
    </source>
</evidence>
<proteinExistence type="inferred from homology"/>
<gene>
    <name evidence="7" type="ORF">KV394_02460</name>
</gene>
<feature type="domain" description="D-isomer specific 2-hydroxyacid dehydrogenase catalytic" evidence="5">
    <location>
        <begin position="49"/>
        <end position="328"/>
    </location>
</feature>
<dbReference type="Pfam" id="PF02826">
    <property type="entry name" value="2-Hacid_dh_C"/>
    <property type="match status" value="1"/>
</dbReference>
<keyword evidence="3" id="KW-0520">NAD</keyword>
<dbReference type="PANTHER" id="PTHR10996">
    <property type="entry name" value="2-HYDROXYACID DEHYDROGENASE-RELATED"/>
    <property type="match status" value="1"/>
</dbReference>
<dbReference type="SUPFAM" id="SSF52283">
    <property type="entry name" value="Formate/glycerate dehydrogenase catalytic domain-like"/>
    <property type="match status" value="1"/>
</dbReference>
<evidence type="ECO:0000256" key="4">
    <source>
        <dbReference type="RuleBase" id="RU003719"/>
    </source>
</evidence>
<dbReference type="InterPro" id="IPR006139">
    <property type="entry name" value="D-isomer_2_OHA_DH_cat_dom"/>
</dbReference>
<evidence type="ECO:0000256" key="3">
    <source>
        <dbReference type="ARBA" id="ARBA00023027"/>
    </source>
</evidence>
<dbReference type="RefSeq" id="WP_247982224.1">
    <property type="nucleotide sequence ID" value="NZ_CP078076.1"/>
</dbReference>
<evidence type="ECO:0000256" key="1">
    <source>
        <dbReference type="ARBA" id="ARBA00005854"/>
    </source>
</evidence>
<dbReference type="InterPro" id="IPR036291">
    <property type="entry name" value="NAD(P)-bd_dom_sf"/>
</dbReference>
<name>A0ABY4IBA3_9MICO</name>
<dbReference type="EMBL" id="CP078076">
    <property type="protein sequence ID" value="UPL10038.1"/>
    <property type="molecule type" value="Genomic_DNA"/>
</dbReference>
<keyword evidence="8" id="KW-1185">Reference proteome</keyword>
<dbReference type="PANTHER" id="PTHR10996:SF178">
    <property type="entry name" value="2-HYDROXYACID DEHYDROGENASE YGL185C-RELATED"/>
    <property type="match status" value="1"/>
</dbReference>
<sequence>MSARPTVLVAMSPDAWDLLFDGPRRNRLAALALIDDPVPVTAVDAAAPQERLARVEALVTGWGAPALDEAALARLPRLRAVFHAAGSVRGLVSEALWHRGILVTSAADANAAPVAEYTLAMILLAGKRALVPLRTADPQLDLRTGARVGRRIGNLDRTVGIVGFSRIGRRVVELLRPFPGIEVLVADPFADAAEVRAAGAELVPLATLLPRVDVLSLHAPALPATRGMIGRAQLAALRDGTTIINTARGALLDHDALADECTDGRLDAVLDVTEPEPLPVDSRLLQLPNVAVTPHLAGSLGSETRRLADAALDELEAWIAGAPPLHPVRPADLEHGA</sequence>
<evidence type="ECO:0000259" key="6">
    <source>
        <dbReference type="Pfam" id="PF02826"/>
    </source>
</evidence>
<dbReference type="InterPro" id="IPR006140">
    <property type="entry name" value="D-isomer_DH_NAD-bd"/>
</dbReference>
<dbReference type="Gene3D" id="3.40.50.720">
    <property type="entry name" value="NAD(P)-binding Rossmann-like Domain"/>
    <property type="match status" value="2"/>
</dbReference>
<dbReference type="SUPFAM" id="SSF51735">
    <property type="entry name" value="NAD(P)-binding Rossmann-fold domains"/>
    <property type="match status" value="1"/>
</dbReference>
<dbReference type="CDD" id="cd12167">
    <property type="entry name" value="2-Hacid_dh_8"/>
    <property type="match status" value="1"/>
</dbReference>
<reference evidence="7 8" key="1">
    <citation type="submission" date="2021-06" db="EMBL/GenBank/DDBJ databases">
        <title>Genome-based taxonomic framework of Microbacterium strains isolated from marine environment, the description of four new species and reclassification of four preexisting species.</title>
        <authorList>
            <person name="Lee S.D."/>
            <person name="Kim S.-M."/>
            <person name="Byeon Y.-S."/>
            <person name="Yang H.L."/>
            <person name="Kim I.S."/>
        </authorList>
    </citation>
    <scope>NUCLEOTIDE SEQUENCE [LARGE SCALE GENOMIC DNA]</scope>
    <source>
        <strain evidence="7 8">SSW1-51</strain>
    </source>
</reference>
<comment type="similarity">
    <text evidence="1 4">Belongs to the D-isomer specific 2-hydroxyacid dehydrogenase family.</text>
</comment>
<organism evidence="7 8">
    <name type="scientific">Microbacterium sufflavum</name>
    <dbReference type="NCBI Taxonomy" id="2851649"/>
    <lineage>
        <taxon>Bacteria</taxon>
        <taxon>Bacillati</taxon>
        <taxon>Actinomycetota</taxon>
        <taxon>Actinomycetes</taxon>
        <taxon>Micrococcales</taxon>
        <taxon>Microbacteriaceae</taxon>
        <taxon>Microbacterium</taxon>
    </lineage>
</organism>
<evidence type="ECO:0000313" key="7">
    <source>
        <dbReference type="EMBL" id="UPL10038.1"/>
    </source>
</evidence>
<dbReference type="Pfam" id="PF00389">
    <property type="entry name" value="2-Hacid_dh"/>
    <property type="match status" value="1"/>
</dbReference>
<evidence type="ECO:0000256" key="2">
    <source>
        <dbReference type="ARBA" id="ARBA00023002"/>
    </source>
</evidence>
<feature type="domain" description="D-isomer specific 2-hydroxyacid dehydrogenase NAD-binding" evidence="6">
    <location>
        <begin position="156"/>
        <end position="297"/>
    </location>
</feature>
<keyword evidence="2 4" id="KW-0560">Oxidoreductase</keyword>
<dbReference type="InterPro" id="IPR050223">
    <property type="entry name" value="D-isomer_2-hydroxyacid_DH"/>
</dbReference>